<dbReference type="SUPFAM" id="SSF48295">
    <property type="entry name" value="TrpR-like"/>
    <property type="match status" value="1"/>
</dbReference>
<dbReference type="PROSITE" id="PS01008">
    <property type="entry name" value="DNAA"/>
    <property type="match status" value="1"/>
</dbReference>
<evidence type="ECO:0000259" key="13">
    <source>
        <dbReference type="SMART" id="SM00382"/>
    </source>
</evidence>
<keyword evidence="7 8" id="KW-0238">DNA-binding</keyword>
<dbReference type="HAMAP" id="MF_00377">
    <property type="entry name" value="DnaA_bact"/>
    <property type="match status" value="1"/>
</dbReference>
<dbReference type="InterPro" id="IPR024633">
    <property type="entry name" value="DnaA_N_dom"/>
</dbReference>
<dbReference type="NCBIfam" id="TIGR00362">
    <property type="entry name" value="DnaA"/>
    <property type="match status" value="1"/>
</dbReference>
<dbReference type="PANTHER" id="PTHR30050:SF2">
    <property type="entry name" value="CHROMOSOMAL REPLICATION INITIATOR PROTEIN DNAA"/>
    <property type="match status" value="1"/>
</dbReference>
<dbReference type="SMART" id="SM00760">
    <property type="entry name" value="Bac_DnaA_C"/>
    <property type="match status" value="1"/>
</dbReference>
<proteinExistence type="inferred from homology"/>
<comment type="similarity">
    <text evidence="1 8 11">Belongs to the DnaA family.</text>
</comment>
<evidence type="ECO:0000313" key="15">
    <source>
        <dbReference type="EMBL" id="GAP63192.1"/>
    </source>
</evidence>
<accession>A0A0M8K8Z8</accession>
<dbReference type="InterPro" id="IPR027417">
    <property type="entry name" value="P-loop_NTPase"/>
</dbReference>
<evidence type="ECO:0000256" key="2">
    <source>
        <dbReference type="ARBA" id="ARBA00022490"/>
    </source>
</evidence>
<dbReference type="CDD" id="cd06571">
    <property type="entry name" value="Bac_DnaA_C"/>
    <property type="match status" value="1"/>
</dbReference>
<feature type="region of interest" description="Domain I, interacts with DnaA modulators" evidence="8">
    <location>
        <begin position="1"/>
        <end position="92"/>
    </location>
</feature>
<comment type="function">
    <text evidence="8 10">Plays an essential role in the initiation and regulation of chromosomal replication. ATP-DnaA binds to the origin of replication (oriC) to initiate formation of the DNA replication initiation complex once per cell cycle. Binds the DnaA box (a 9 base pair repeat at the origin) and separates the double-stranded (ds)DNA. Forms a right-handed helical filament on oriC DNA; dsDNA binds to the exterior of the filament while single-stranded (ss)DNA is stabiized in the filament's interior. The ATP-DnaA-oriC complex binds and stabilizes one strand of the AT-rich DNA unwinding element (DUE), permitting loading of DNA polymerase. After initiation quickly degrades to an ADP-DnaA complex that is not apt for DNA replication. Binds acidic phospholipids.</text>
</comment>
<dbReference type="GO" id="GO:0005524">
    <property type="term" value="F:ATP binding"/>
    <property type="evidence" value="ECO:0007669"/>
    <property type="project" value="UniProtKB-UniRule"/>
</dbReference>
<feature type="region of interest" description="Domain IV, binds dsDNA" evidence="8">
    <location>
        <begin position="343"/>
        <end position="463"/>
    </location>
</feature>
<dbReference type="SUPFAM" id="SSF52540">
    <property type="entry name" value="P-loop containing nucleoside triphosphate hydrolases"/>
    <property type="match status" value="1"/>
</dbReference>
<keyword evidence="6 8" id="KW-0446">Lipid-binding</keyword>
<keyword evidence="3 8" id="KW-0235">DNA replication</keyword>
<dbReference type="GO" id="GO:0005737">
    <property type="term" value="C:cytoplasm"/>
    <property type="evidence" value="ECO:0007669"/>
    <property type="project" value="UniProtKB-SubCell"/>
</dbReference>
<evidence type="ECO:0000313" key="16">
    <source>
        <dbReference type="Proteomes" id="UP000037784"/>
    </source>
</evidence>
<dbReference type="Gene3D" id="3.40.50.300">
    <property type="entry name" value="P-loop containing nucleotide triphosphate hydrolases"/>
    <property type="match status" value="1"/>
</dbReference>
<evidence type="ECO:0000256" key="6">
    <source>
        <dbReference type="ARBA" id="ARBA00023121"/>
    </source>
</evidence>
<feature type="binding site" evidence="8">
    <location>
        <position position="172"/>
    </location>
    <ligand>
        <name>ATP</name>
        <dbReference type="ChEBI" id="CHEBI:30616"/>
    </ligand>
</feature>
<dbReference type="PRINTS" id="PR00051">
    <property type="entry name" value="DNAA"/>
</dbReference>
<evidence type="ECO:0000256" key="3">
    <source>
        <dbReference type="ARBA" id="ARBA00022705"/>
    </source>
</evidence>
<feature type="domain" description="AAA+ ATPase" evidence="13">
    <location>
        <begin position="161"/>
        <end position="287"/>
    </location>
</feature>
<keyword evidence="4 8" id="KW-0547">Nucleotide-binding</keyword>
<dbReference type="GO" id="GO:0005886">
    <property type="term" value="C:plasma membrane"/>
    <property type="evidence" value="ECO:0007669"/>
    <property type="project" value="TreeGrafter"/>
</dbReference>
<evidence type="ECO:0000256" key="4">
    <source>
        <dbReference type="ARBA" id="ARBA00022741"/>
    </source>
</evidence>
<dbReference type="SMART" id="SM00382">
    <property type="entry name" value="AAA"/>
    <property type="match status" value="1"/>
</dbReference>
<dbReference type="FunFam" id="1.10.8.60:FF:000003">
    <property type="entry name" value="Chromosomal replication initiator protein DnaA"/>
    <property type="match status" value="1"/>
</dbReference>
<dbReference type="InterPro" id="IPR038454">
    <property type="entry name" value="DnaA_N_sf"/>
</dbReference>
<comment type="caution">
    <text evidence="8">Lacks conserved residue(s) required for the propagation of feature annotation.</text>
</comment>
<dbReference type="InterPro" id="IPR001957">
    <property type="entry name" value="Chromosome_initiator_DnaA"/>
</dbReference>
<keyword evidence="2 8" id="KW-0963">Cytoplasm</keyword>
<reference evidence="16" key="2">
    <citation type="submission" date="2015-08" db="EMBL/GenBank/DDBJ databases">
        <title>Draft Genome Sequence of a Heterotrophic Facultative Anaerobic Bacterium Ardenticatena maritima Strain 110S.</title>
        <authorList>
            <person name="Kawaichi S."/>
            <person name="Yoshida T."/>
            <person name="Sako Y."/>
            <person name="Nakamura R."/>
        </authorList>
    </citation>
    <scope>NUCLEOTIDE SEQUENCE [LARGE SCALE GENOMIC DNA]</scope>
    <source>
        <strain evidence="16">110S</strain>
    </source>
</reference>
<sequence>MKTNHHQEYTRLWNAALGDLQLQMAPSTFDTWMKGTQLLDVSDDGTFVIGAPTIYAVEWLQNRLAPLIAQTLERHVGKPVSLTFTLLKQSDTPPPESTEDFFTMPAPQPSVHPNGSKSPEQEEVLGDPLQPRYTFSTFIVGASNRLAHAAALAVAERPAQAYNPLFIYGGVGLGKTHLLHAIGHETRKKGLRTVYITSERFTNELIADIRTQNTEAFRQRYRNVDVLLIDDIQFIAGKESTQEEFFHTFNTLHAANKQIVLSSDRPPRAIVLLEERLRSRFEGGLVCDIAPPDLETRIAILQAKAETQPIRVPSQVIQLIAQRVQSNIRELEGALTRVVAYAQFGHQPLTVELTERVLRDILDRPTNIDLDMVIQETARHFGVSVEDLKGKSRRKEIALARQVAMYLAREETDAALAAIGAALGGRDHSTVLYGHEKIAKAIEADDQLRREVLTIRERLYNKS</sequence>
<dbReference type="OrthoDB" id="9807019at2"/>
<dbReference type="InterPro" id="IPR020591">
    <property type="entry name" value="Chromosome_initiator_DnaA-like"/>
</dbReference>
<dbReference type="FunFam" id="3.40.50.300:FF:000668">
    <property type="entry name" value="Chromosomal replication initiator protein DnaA"/>
    <property type="match status" value="1"/>
</dbReference>
<comment type="subcellular location">
    <subcellularLocation>
        <location evidence="8">Cytoplasm</location>
    </subcellularLocation>
</comment>
<evidence type="ECO:0000256" key="1">
    <source>
        <dbReference type="ARBA" id="ARBA00006583"/>
    </source>
</evidence>
<dbReference type="Pfam" id="PF08299">
    <property type="entry name" value="Bac_DnaA_C"/>
    <property type="match status" value="1"/>
</dbReference>
<dbReference type="Gene3D" id="1.10.1750.10">
    <property type="match status" value="1"/>
</dbReference>
<evidence type="ECO:0000256" key="7">
    <source>
        <dbReference type="ARBA" id="ARBA00023125"/>
    </source>
</evidence>
<evidence type="ECO:0000256" key="5">
    <source>
        <dbReference type="ARBA" id="ARBA00022840"/>
    </source>
</evidence>
<evidence type="ECO:0000256" key="8">
    <source>
        <dbReference type="HAMAP-Rule" id="MF_00377"/>
    </source>
</evidence>
<name>A0A0M8K8Z8_9CHLR</name>
<dbReference type="FunCoup" id="A0A0M8K8Z8">
    <property type="interactions" value="320"/>
</dbReference>
<dbReference type="EMBL" id="BBZA01000125">
    <property type="protein sequence ID" value="GAP63192.1"/>
    <property type="molecule type" value="Genomic_DNA"/>
</dbReference>
<dbReference type="Gene3D" id="3.30.300.180">
    <property type="match status" value="1"/>
</dbReference>
<dbReference type="InterPro" id="IPR003593">
    <property type="entry name" value="AAA+_ATPase"/>
</dbReference>
<keyword evidence="16" id="KW-1185">Reference proteome</keyword>
<feature type="region of interest" description="Disordered" evidence="12">
    <location>
        <begin position="88"/>
        <end position="124"/>
    </location>
</feature>
<dbReference type="GO" id="GO:0006275">
    <property type="term" value="P:regulation of DNA replication"/>
    <property type="evidence" value="ECO:0007669"/>
    <property type="project" value="UniProtKB-UniRule"/>
</dbReference>
<gene>
    <name evidence="8 15" type="primary">dnaA</name>
    <name evidence="15" type="ORF">ARMA_1615</name>
</gene>
<feature type="binding site" evidence="8">
    <location>
        <position position="176"/>
    </location>
    <ligand>
        <name>ATP</name>
        <dbReference type="ChEBI" id="CHEBI:30616"/>
    </ligand>
</feature>
<dbReference type="CDD" id="cd00009">
    <property type="entry name" value="AAA"/>
    <property type="match status" value="1"/>
</dbReference>
<dbReference type="Pfam" id="PF11638">
    <property type="entry name" value="DnaA_N"/>
    <property type="match status" value="1"/>
</dbReference>
<dbReference type="GO" id="GO:0008289">
    <property type="term" value="F:lipid binding"/>
    <property type="evidence" value="ECO:0007669"/>
    <property type="project" value="UniProtKB-KW"/>
</dbReference>
<dbReference type="GO" id="GO:0003688">
    <property type="term" value="F:DNA replication origin binding"/>
    <property type="evidence" value="ECO:0007669"/>
    <property type="project" value="UniProtKB-UniRule"/>
</dbReference>
<evidence type="ECO:0000256" key="10">
    <source>
        <dbReference type="RuleBase" id="RU000577"/>
    </source>
</evidence>
<organism evidence="15 16">
    <name type="scientific">Ardenticatena maritima</name>
    <dbReference type="NCBI Taxonomy" id="872965"/>
    <lineage>
        <taxon>Bacteria</taxon>
        <taxon>Bacillati</taxon>
        <taxon>Chloroflexota</taxon>
        <taxon>Ardenticatenia</taxon>
        <taxon>Ardenticatenales</taxon>
        <taxon>Ardenticatenaceae</taxon>
        <taxon>Ardenticatena</taxon>
    </lineage>
</organism>
<dbReference type="GO" id="GO:0006270">
    <property type="term" value="P:DNA replication initiation"/>
    <property type="evidence" value="ECO:0007669"/>
    <property type="project" value="UniProtKB-UniRule"/>
</dbReference>
<reference evidence="15 16" key="1">
    <citation type="journal article" date="2015" name="Genome Announc.">
        <title>Draft Genome Sequence of a Heterotrophic Facultative Anaerobic Thermophilic Bacterium, Ardenticatena maritima Strain 110ST.</title>
        <authorList>
            <person name="Kawaichi S."/>
            <person name="Yoshida T."/>
            <person name="Sako Y."/>
            <person name="Nakamura R."/>
        </authorList>
    </citation>
    <scope>NUCLEOTIDE SEQUENCE [LARGE SCALE GENOMIC DNA]</scope>
    <source>
        <strain evidence="15 16">110S</strain>
    </source>
</reference>
<dbReference type="Pfam" id="PF00308">
    <property type="entry name" value="Bac_DnaA"/>
    <property type="match status" value="1"/>
</dbReference>
<evidence type="ECO:0000259" key="14">
    <source>
        <dbReference type="SMART" id="SM00760"/>
    </source>
</evidence>
<protein>
    <recommendedName>
        <fullName evidence="8 9">Chromosomal replication initiator protein DnaA</fullName>
    </recommendedName>
</protein>
<dbReference type="RefSeq" id="WP_082374242.1">
    <property type="nucleotide sequence ID" value="NZ_BBZA01000125.1"/>
</dbReference>
<dbReference type="AlphaFoldDB" id="A0A0M8K8Z8"/>
<dbReference type="InterPro" id="IPR010921">
    <property type="entry name" value="Trp_repressor/repl_initiator"/>
</dbReference>
<feature type="binding site" evidence="8">
    <location>
        <position position="174"/>
    </location>
    <ligand>
        <name>ATP</name>
        <dbReference type="ChEBI" id="CHEBI:30616"/>
    </ligand>
</feature>
<evidence type="ECO:0000256" key="9">
    <source>
        <dbReference type="NCBIfam" id="TIGR00362"/>
    </source>
</evidence>
<dbReference type="InterPro" id="IPR018312">
    <property type="entry name" value="Chromosome_initiator_DnaA_CS"/>
</dbReference>
<evidence type="ECO:0000256" key="12">
    <source>
        <dbReference type="SAM" id="MobiDB-lite"/>
    </source>
</evidence>
<dbReference type="STRING" id="872965.SE16_07000"/>
<dbReference type="Gene3D" id="1.10.8.60">
    <property type="match status" value="1"/>
</dbReference>
<dbReference type="Proteomes" id="UP000037784">
    <property type="component" value="Unassembled WGS sequence"/>
</dbReference>
<feature type="binding site" evidence="8">
    <location>
        <position position="175"/>
    </location>
    <ligand>
        <name>ATP</name>
        <dbReference type="ChEBI" id="CHEBI:30616"/>
    </ligand>
</feature>
<dbReference type="InParanoid" id="A0A0M8K8Z8"/>
<evidence type="ECO:0000256" key="11">
    <source>
        <dbReference type="RuleBase" id="RU004227"/>
    </source>
</evidence>
<dbReference type="InterPro" id="IPR013317">
    <property type="entry name" value="DnaA_dom"/>
</dbReference>
<keyword evidence="5 8" id="KW-0067">ATP-binding</keyword>
<dbReference type="InterPro" id="IPR013159">
    <property type="entry name" value="DnaA_C"/>
</dbReference>
<dbReference type="PANTHER" id="PTHR30050">
    <property type="entry name" value="CHROMOSOMAL REPLICATION INITIATOR PROTEIN DNAA"/>
    <property type="match status" value="1"/>
</dbReference>
<comment type="subunit">
    <text evidence="8">Oligomerizes as a right-handed, spiral filament on DNA at oriC.</text>
</comment>
<comment type="domain">
    <text evidence="8">Domain I is involved in oligomerization and binding regulators, domain II is flexibile and of varying length in different bacteria, domain III forms the AAA+ region, while domain IV binds dsDNA.</text>
</comment>
<comment type="caution">
    <text evidence="15">The sequence shown here is derived from an EMBL/GenBank/DDBJ whole genome shotgun (WGS) entry which is preliminary data.</text>
</comment>
<feature type="domain" description="Chromosomal replication initiator DnaA C-terminal" evidence="14">
    <location>
        <begin position="369"/>
        <end position="438"/>
    </location>
</feature>